<dbReference type="HAMAP" id="MF_01813">
    <property type="entry name" value="MenG_UbiE_methyltr"/>
    <property type="match status" value="1"/>
</dbReference>
<dbReference type="Pfam" id="PF01209">
    <property type="entry name" value="Ubie_methyltran"/>
    <property type="match status" value="1"/>
</dbReference>
<keyword evidence="2 4" id="KW-0808">Transferase</keyword>
<dbReference type="KEGG" id="ima:PO878_09760"/>
<dbReference type="InterPro" id="IPR029063">
    <property type="entry name" value="SAM-dependent_MTases_sf"/>
</dbReference>
<keyword evidence="7" id="KW-1185">Reference proteome</keyword>
<protein>
    <recommendedName>
        <fullName evidence="4">Demethylmenaquinone methyltransferase</fullName>
        <ecNumber evidence="4">2.1.1.163</ecNumber>
    </recommendedName>
</protein>
<dbReference type="Proteomes" id="UP001216390">
    <property type="component" value="Chromosome"/>
</dbReference>
<keyword evidence="3 4" id="KW-0949">S-adenosyl-L-methionine</keyword>
<evidence type="ECO:0000256" key="3">
    <source>
        <dbReference type="ARBA" id="ARBA00022691"/>
    </source>
</evidence>
<comment type="function">
    <text evidence="4">Methyltransferase required for the conversion of demethylmenaquinol (DMKH2) to menaquinol (MKH2).</text>
</comment>
<dbReference type="EC" id="2.1.1.163" evidence="4"/>
<dbReference type="SUPFAM" id="SSF53335">
    <property type="entry name" value="S-adenosyl-L-methionine-dependent methyltransferases"/>
    <property type="match status" value="1"/>
</dbReference>
<comment type="pathway">
    <text evidence="4">Quinol/quinone metabolism; menaquinone biosynthesis; menaquinol from 1,4-dihydroxy-2-naphthoate: step 2/2.</text>
</comment>
<dbReference type="GO" id="GO:0043770">
    <property type="term" value="F:demethylmenaquinone methyltransferase activity"/>
    <property type="evidence" value="ECO:0007669"/>
    <property type="project" value="UniProtKB-UniRule"/>
</dbReference>
<proteinExistence type="inferred from homology"/>
<evidence type="ECO:0000256" key="5">
    <source>
        <dbReference type="SAM" id="MobiDB-lite"/>
    </source>
</evidence>
<dbReference type="InterPro" id="IPR004033">
    <property type="entry name" value="UbiE/COQ5_MeTrFase"/>
</dbReference>
<dbReference type="Gene3D" id="3.40.50.150">
    <property type="entry name" value="Vaccinia Virus protein VP39"/>
    <property type="match status" value="1"/>
</dbReference>
<dbReference type="PANTHER" id="PTHR43591">
    <property type="entry name" value="METHYLTRANSFERASE"/>
    <property type="match status" value="1"/>
</dbReference>
<feature type="binding site" evidence="4">
    <location>
        <position position="81"/>
    </location>
    <ligand>
        <name>S-adenosyl-L-methionine</name>
        <dbReference type="ChEBI" id="CHEBI:59789"/>
    </ligand>
</feature>
<dbReference type="GO" id="GO:0009234">
    <property type="term" value="P:menaquinone biosynthetic process"/>
    <property type="evidence" value="ECO:0007669"/>
    <property type="project" value="UniProtKB-UniRule"/>
</dbReference>
<dbReference type="RefSeq" id="WP_272738524.1">
    <property type="nucleotide sequence ID" value="NZ_CP116942.1"/>
</dbReference>
<comment type="caution">
    <text evidence="4">Lacks conserved residue(s) required for the propagation of feature annotation.</text>
</comment>
<organism evidence="6 7">
    <name type="scientific">Iamia majanohamensis</name>
    <dbReference type="NCBI Taxonomy" id="467976"/>
    <lineage>
        <taxon>Bacteria</taxon>
        <taxon>Bacillati</taxon>
        <taxon>Actinomycetota</taxon>
        <taxon>Acidimicrobiia</taxon>
        <taxon>Acidimicrobiales</taxon>
        <taxon>Iamiaceae</taxon>
        <taxon>Iamia</taxon>
    </lineage>
</organism>
<dbReference type="PROSITE" id="PS51608">
    <property type="entry name" value="SAM_MT_UBIE"/>
    <property type="match status" value="1"/>
</dbReference>
<reference evidence="6" key="1">
    <citation type="submission" date="2023-01" db="EMBL/GenBank/DDBJ databases">
        <title>The diversity of Class Acidimicrobiia in South China Sea sediment environments and the proposal of Iamia marina sp. nov., a novel species of the genus Iamia.</title>
        <authorList>
            <person name="He Y."/>
            <person name="Tian X."/>
        </authorList>
    </citation>
    <scope>NUCLEOTIDE SEQUENCE</scope>
    <source>
        <strain evidence="6">DSM 19957</strain>
    </source>
</reference>
<accession>A0AAF0BXF1</accession>
<keyword evidence="6" id="KW-0830">Ubiquinone</keyword>
<evidence type="ECO:0000256" key="4">
    <source>
        <dbReference type="HAMAP-Rule" id="MF_01813"/>
    </source>
</evidence>
<feature type="binding site" evidence="4">
    <location>
        <begin position="118"/>
        <end position="119"/>
    </location>
    <ligand>
        <name>S-adenosyl-L-methionine</name>
        <dbReference type="ChEBI" id="CHEBI:59789"/>
    </ligand>
</feature>
<dbReference type="PANTHER" id="PTHR43591:SF24">
    <property type="entry name" value="2-METHOXY-6-POLYPRENYL-1,4-BENZOQUINOL METHYLASE, MITOCHONDRIAL"/>
    <property type="match status" value="1"/>
</dbReference>
<feature type="binding site" evidence="4">
    <location>
        <position position="99"/>
    </location>
    <ligand>
        <name>S-adenosyl-L-methionine</name>
        <dbReference type="ChEBI" id="CHEBI:59789"/>
    </ligand>
</feature>
<evidence type="ECO:0000256" key="1">
    <source>
        <dbReference type="ARBA" id="ARBA00022603"/>
    </source>
</evidence>
<sequence length="248" mass="26337">MPAPPSSGPPLATGALPDADALPTGTEKVRAVRAMFDTIAPRYDLVNRVMTFRMDVGWRRRTVRALDLPLGSLVLDLACGTGDLCTELVRSGHRPVGVDLSFGMLAAARTRAPLVHADVLRLPVPAGAIDGVTCGFALRNLEELPRFFAELARAVRPGGRIALLEVAEPPNPLLRAGHAVYFGKVVPRIGGLLSDPAAYRYLPRSVSYLPSAEGMLAMLADAGFVDARHDLLSVGIARLVTATRGDEG</sequence>
<dbReference type="NCBIfam" id="TIGR01934">
    <property type="entry name" value="MenG_MenH_UbiE"/>
    <property type="match status" value="1"/>
</dbReference>
<evidence type="ECO:0000256" key="2">
    <source>
        <dbReference type="ARBA" id="ARBA00022679"/>
    </source>
</evidence>
<dbReference type="CDD" id="cd02440">
    <property type="entry name" value="AdoMet_MTases"/>
    <property type="match status" value="1"/>
</dbReference>
<evidence type="ECO:0000313" key="6">
    <source>
        <dbReference type="EMBL" id="WCO69010.1"/>
    </source>
</evidence>
<feature type="region of interest" description="Disordered" evidence="5">
    <location>
        <begin position="1"/>
        <end position="22"/>
    </location>
</feature>
<dbReference type="GO" id="GO:0032259">
    <property type="term" value="P:methylation"/>
    <property type="evidence" value="ECO:0007669"/>
    <property type="project" value="UniProtKB-KW"/>
</dbReference>
<keyword evidence="4" id="KW-0474">Menaquinone biosynthesis</keyword>
<gene>
    <name evidence="4" type="primary">menG</name>
    <name evidence="6" type="ORF">PO878_09760</name>
</gene>
<dbReference type="AlphaFoldDB" id="A0AAF0BXF1"/>
<evidence type="ECO:0000313" key="7">
    <source>
        <dbReference type="Proteomes" id="UP001216390"/>
    </source>
</evidence>
<name>A0AAF0BXF1_9ACTN</name>
<comment type="catalytic activity">
    <reaction evidence="4">
        <text>a 2-demethylmenaquinol + S-adenosyl-L-methionine = a menaquinol + S-adenosyl-L-homocysteine + H(+)</text>
        <dbReference type="Rhea" id="RHEA:42640"/>
        <dbReference type="Rhea" id="RHEA-COMP:9539"/>
        <dbReference type="Rhea" id="RHEA-COMP:9563"/>
        <dbReference type="ChEBI" id="CHEBI:15378"/>
        <dbReference type="ChEBI" id="CHEBI:18151"/>
        <dbReference type="ChEBI" id="CHEBI:55437"/>
        <dbReference type="ChEBI" id="CHEBI:57856"/>
        <dbReference type="ChEBI" id="CHEBI:59789"/>
        <dbReference type="EC" id="2.1.1.163"/>
    </reaction>
</comment>
<keyword evidence="1 4" id="KW-0489">Methyltransferase</keyword>
<comment type="similarity">
    <text evidence="4">Belongs to the class I-like SAM-binding methyltransferase superfamily. MenG/UbiE family.</text>
</comment>
<dbReference type="EMBL" id="CP116942">
    <property type="protein sequence ID" value="WCO69010.1"/>
    <property type="molecule type" value="Genomic_DNA"/>
</dbReference>